<dbReference type="AlphaFoldDB" id="A0A9W6YZI6"/>
<dbReference type="InterPro" id="IPR036412">
    <property type="entry name" value="HAD-like_sf"/>
</dbReference>
<comment type="similarity">
    <text evidence="6">Belongs to the HAD-like hydrolase superfamily. MasA/MtnC family.</text>
</comment>
<dbReference type="GO" id="GO:0043874">
    <property type="term" value="F:acireductone synthase activity"/>
    <property type="evidence" value="ECO:0007669"/>
    <property type="project" value="UniProtKB-EC"/>
</dbReference>
<evidence type="ECO:0000313" key="7">
    <source>
        <dbReference type="EMBL" id="GMG30945.1"/>
    </source>
</evidence>
<dbReference type="InterPro" id="IPR023214">
    <property type="entry name" value="HAD_sf"/>
</dbReference>
<comment type="catalytic activity">
    <reaction evidence="6">
        <text>5-methylsulfanyl-2,3-dioxopentyl phosphate + H2O = 1,2-dihydroxy-5-(methylsulfanyl)pent-1-en-3-one + phosphate</text>
        <dbReference type="Rhea" id="RHEA:21700"/>
        <dbReference type="ChEBI" id="CHEBI:15377"/>
        <dbReference type="ChEBI" id="CHEBI:43474"/>
        <dbReference type="ChEBI" id="CHEBI:49252"/>
        <dbReference type="ChEBI" id="CHEBI:58828"/>
        <dbReference type="EC" id="3.1.3.77"/>
    </reaction>
</comment>
<dbReference type="SFLD" id="SFLDG01129">
    <property type="entry name" value="C1.5:_HAD__Beta-PGM__Phosphata"/>
    <property type="match status" value="1"/>
</dbReference>
<dbReference type="InterPro" id="IPR027511">
    <property type="entry name" value="ENOPH1_eukaryotes"/>
</dbReference>
<evidence type="ECO:0000256" key="6">
    <source>
        <dbReference type="HAMAP-Rule" id="MF_03117"/>
    </source>
</evidence>
<gene>
    <name evidence="6" type="primary">UTR4</name>
    <name evidence="7" type="ORF">Amon01_000391900</name>
</gene>
<proteinExistence type="inferred from homology"/>
<reference evidence="7" key="1">
    <citation type="submission" date="2023-04" db="EMBL/GenBank/DDBJ databases">
        <title>Ambrosiozyma monospora NBRC 1965.</title>
        <authorList>
            <person name="Ichikawa N."/>
            <person name="Sato H."/>
            <person name="Tonouchi N."/>
        </authorList>
    </citation>
    <scope>NUCLEOTIDE SEQUENCE</scope>
    <source>
        <strain evidence="7">NBRC 1965</strain>
    </source>
</reference>
<comment type="function">
    <text evidence="6">Bifunctional enzyme that catalyzes the enolization of 2,3-diketo-5-methylthiopentyl-1-phosphate (DK-MTP-1-P) into the intermediate 2-hydroxy-3-keto-5-methylthiopentenyl-1-phosphate (HK-MTPenyl-1-P), which is then dephosphorylated to form the acireductone 1,2-dihydroxy-3-keto-5-methylthiopentene (DHK-MTPene).</text>
</comment>
<comment type="cofactor">
    <cofactor evidence="6">
        <name>Mg(2+)</name>
        <dbReference type="ChEBI" id="CHEBI:18420"/>
    </cofactor>
    <text evidence="6">Binds 1 Mg(2+) ion per subunit.</text>
</comment>
<dbReference type="InterPro" id="IPR023943">
    <property type="entry name" value="Enolase-ppase_E1"/>
</dbReference>
<dbReference type="Gene3D" id="1.10.720.60">
    <property type="match status" value="1"/>
</dbReference>
<evidence type="ECO:0000313" key="8">
    <source>
        <dbReference type="Proteomes" id="UP001165063"/>
    </source>
</evidence>
<keyword evidence="6" id="KW-0539">Nucleus</keyword>
<keyword evidence="5 6" id="KW-0486">Methionine biosynthesis</keyword>
<dbReference type="EC" id="3.1.3.77" evidence="6"/>
<keyword evidence="4 6" id="KW-0460">Magnesium</keyword>
<evidence type="ECO:0000256" key="1">
    <source>
        <dbReference type="ARBA" id="ARBA00022605"/>
    </source>
</evidence>
<name>A0A9W6YZI6_AMBMO</name>
<comment type="subcellular location">
    <subcellularLocation>
        <location evidence="6">Cytoplasm</location>
    </subcellularLocation>
    <subcellularLocation>
        <location evidence="6">Nucleus</location>
    </subcellularLocation>
</comment>
<protein>
    <recommendedName>
        <fullName evidence="6">Enolase-phosphatase E1</fullName>
        <ecNumber evidence="6">3.1.3.77</ecNumber>
    </recommendedName>
    <alternativeName>
        <fullName evidence="6">2,3-diketo-5-methylthio-1-phosphopentane phosphatase</fullName>
    </alternativeName>
</protein>
<dbReference type="SUPFAM" id="SSF56784">
    <property type="entry name" value="HAD-like"/>
    <property type="match status" value="1"/>
</dbReference>
<keyword evidence="1 6" id="KW-0028">Amino-acid biosynthesis</keyword>
<dbReference type="SFLD" id="SFLDS00003">
    <property type="entry name" value="Haloacid_Dehalogenase"/>
    <property type="match status" value="1"/>
</dbReference>
<dbReference type="Gene3D" id="3.40.50.1000">
    <property type="entry name" value="HAD superfamily/HAD-like"/>
    <property type="match status" value="1"/>
</dbReference>
<dbReference type="PANTHER" id="PTHR20371">
    <property type="entry name" value="ENOLASE-PHOSPHATASE E1"/>
    <property type="match status" value="1"/>
</dbReference>
<sequence length="264" mass="29461">MSNQKEMTLPYDKVVLDIEGTICPISFVKDELFPYFLKQLPSILSKYTFPLSETKSNDNLSNDTAILDILNKFPSEKTKSKPDLLSYINSLVDNDIKDPVLKQLQGFIWEKGYTSGNILAPLYDDAIEAMKTWSAILPENSIYIYSSGSVKAQKLLFANVKVTNKQGSITSTDLNGLIDDYFDTVNIGSKLVSESYEKILQKINTPEDKKNQTLFLSDNPKEVEAALSAGMSSYIVVRSGNSPLAPEQEKQFKVLTSFDALIPN</sequence>
<dbReference type="SFLD" id="SFLDG01133">
    <property type="entry name" value="C1.5.4:_Enolase-phosphatase_Li"/>
    <property type="match status" value="1"/>
</dbReference>
<evidence type="ECO:0000256" key="5">
    <source>
        <dbReference type="ARBA" id="ARBA00023167"/>
    </source>
</evidence>
<dbReference type="GO" id="GO:0000287">
    <property type="term" value="F:magnesium ion binding"/>
    <property type="evidence" value="ECO:0007669"/>
    <property type="project" value="UniProtKB-UniRule"/>
</dbReference>
<keyword evidence="6" id="KW-0963">Cytoplasm</keyword>
<comment type="caution">
    <text evidence="7">The sequence shown here is derived from an EMBL/GenBank/DDBJ whole genome shotgun (WGS) entry which is preliminary data.</text>
</comment>
<dbReference type="EMBL" id="BSXU01001774">
    <property type="protein sequence ID" value="GMG30945.1"/>
    <property type="molecule type" value="Genomic_DNA"/>
</dbReference>
<dbReference type="HAMAP" id="MF_03117">
    <property type="entry name" value="Salvage_MtnC_euk"/>
    <property type="match status" value="1"/>
</dbReference>
<dbReference type="Pfam" id="PF00702">
    <property type="entry name" value="Hydrolase"/>
    <property type="match status" value="1"/>
</dbReference>
<dbReference type="PANTHER" id="PTHR20371:SF1">
    <property type="entry name" value="ENOLASE-PHOSPHATASE E1"/>
    <property type="match status" value="1"/>
</dbReference>
<keyword evidence="2 6" id="KW-0479">Metal-binding</keyword>
<evidence type="ECO:0000256" key="4">
    <source>
        <dbReference type="ARBA" id="ARBA00022842"/>
    </source>
</evidence>
<dbReference type="OrthoDB" id="272500at2759"/>
<accession>A0A9W6YZI6</accession>
<feature type="binding site" evidence="6">
    <location>
        <begin position="146"/>
        <end position="147"/>
    </location>
    <ligand>
        <name>substrate</name>
    </ligand>
</feature>
<dbReference type="GO" id="GO:0005634">
    <property type="term" value="C:nucleus"/>
    <property type="evidence" value="ECO:0007669"/>
    <property type="project" value="UniProtKB-SubCell"/>
</dbReference>
<keyword evidence="8" id="KW-1185">Reference proteome</keyword>
<dbReference type="CDD" id="cd01629">
    <property type="entry name" value="HAD_EP"/>
    <property type="match status" value="1"/>
</dbReference>
<feature type="binding site" evidence="6">
    <location>
        <position position="17"/>
    </location>
    <ligand>
        <name>Mg(2+)</name>
        <dbReference type="ChEBI" id="CHEBI:18420"/>
    </ligand>
</feature>
<feature type="binding site" evidence="6">
    <location>
        <position position="190"/>
    </location>
    <ligand>
        <name>substrate</name>
    </ligand>
</feature>
<dbReference type="NCBIfam" id="TIGR01691">
    <property type="entry name" value="enolase-ppase"/>
    <property type="match status" value="1"/>
</dbReference>
<comment type="pathway">
    <text evidence="6">Amino-acid biosynthesis; L-methionine biosynthesis via salvage pathway; L-methionine from S-methyl-5-thio-alpha-D-ribose 1-phosphate: step 3/6.</text>
</comment>
<feature type="binding site" evidence="6">
    <location>
        <position position="19"/>
    </location>
    <ligand>
        <name>Mg(2+)</name>
        <dbReference type="ChEBI" id="CHEBI:18420"/>
    </ligand>
</feature>
<dbReference type="GO" id="GO:0005737">
    <property type="term" value="C:cytoplasm"/>
    <property type="evidence" value="ECO:0007669"/>
    <property type="project" value="UniProtKB-SubCell"/>
</dbReference>
<feature type="binding site" evidence="6">
    <location>
        <position position="218"/>
    </location>
    <ligand>
        <name>Mg(2+)</name>
        <dbReference type="ChEBI" id="CHEBI:18420"/>
    </ligand>
</feature>
<keyword evidence="3 6" id="KW-0378">Hydrolase</keyword>
<evidence type="ECO:0000256" key="3">
    <source>
        <dbReference type="ARBA" id="ARBA00022801"/>
    </source>
</evidence>
<comment type="subunit">
    <text evidence="6">Monomer.</text>
</comment>
<organism evidence="7 8">
    <name type="scientific">Ambrosiozyma monospora</name>
    <name type="common">Yeast</name>
    <name type="synonym">Endomycopsis monosporus</name>
    <dbReference type="NCBI Taxonomy" id="43982"/>
    <lineage>
        <taxon>Eukaryota</taxon>
        <taxon>Fungi</taxon>
        <taxon>Dikarya</taxon>
        <taxon>Ascomycota</taxon>
        <taxon>Saccharomycotina</taxon>
        <taxon>Pichiomycetes</taxon>
        <taxon>Pichiales</taxon>
        <taxon>Pichiaceae</taxon>
        <taxon>Ambrosiozyma</taxon>
    </lineage>
</organism>
<dbReference type="GO" id="GO:0019509">
    <property type="term" value="P:L-methionine salvage from methylthioadenosine"/>
    <property type="evidence" value="ECO:0007669"/>
    <property type="project" value="UniProtKB-UniRule"/>
</dbReference>
<dbReference type="Proteomes" id="UP001165063">
    <property type="component" value="Unassembled WGS sequence"/>
</dbReference>
<comment type="pathway">
    <text evidence="6">Amino-acid biosynthesis; L-methionine biosynthesis via salvage pathway; L-methionine from S-methyl-5-thio-alpha-D-ribose 1-phosphate: step 4/6.</text>
</comment>
<evidence type="ECO:0000256" key="2">
    <source>
        <dbReference type="ARBA" id="ARBA00022723"/>
    </source>
</evidence>